<sequence length="53" mass="5882">MTDSTIPKLTEDLIPGVITLTTLHKVLQNLLAERVSIRDMRTIIETLAKHAAV</sequence>
<gene>
    <name evidence="2" type="ORF">ACZ87_02669</name>
    <name evidence="1" type="ORF">ACZ87_03775</name>
</gene>
<evidence type="ECO:0000313" key="1">
    <source>
        <dbReference type="EMBL" id="RAP69437.1"/>
    </source>
</evidence>
<dbReference type="Gene3D" id="1.10.8.540">
    <property type="entry name" value="FHIPEP family, domain 3"/>
    <property type="match status" value="1"/>
</dbReference>
<reference evidence="1 3" key="1">
    <citation type="submission" date="2018-04" db="EMBL/GenBank/DDBJ databases">
        <title>Genomes of the Obligate Erwinia dacicola and Facultative Enterobacter sp. OLF Endosymbionts of the Olive Fruit fly, Bactrocera oleae.</title>
        <authorList>
            <person name="Estes A.M."/>
            <person name="Hearn D.J."/>
            <person name="Agarwal S."/>
            <person name="Pierson E.A."/>
            <person name="Dunning-Hotopp J.C."/>
        </authorList>
    </citation>
    <scope>NUCLEOTIDE SEQUENCE [LARGE SCALE GENOMIC DNA]</scope>
    <source>
        <strain evidence="1 3">Oroville</strain>
    </source>
</reference>
<dbReference type="PANTHER" id="PTHR30161">
    <property type="entry name" value="FLAGELLAR EXPORT PROTEIN, MEMBRANE FLHA SUBUNIT-RELATED"/>
    <property type="match status" value="1"/>
</dbReference>
<proteinExistence type="predicted"/>
<accession>A0A2T6MNC6</accession>
<comment type="caution">
    <text evidence="1">The sequence shown here is derived from an EMBL/GenBank/DDBJ whole genome shotgun (WGS) entry which is preliminary data.</text>
</comment>
<dbReference type="GO" id="GO:0009306">
    <property type="term" value="P:protein secretion"/>
    <property type="evidence" value="ECO:0007669"/>
    <property type="project" value="InterPro"/>
</dbReference>
<dbReference type="EMBL" id="LJAM02000323">
    <property type="protein sequence ID" value="RAP70525.1"/>
    <property type="molecule type" value="Genomic_DNA"/>
</dbReference>
<dbReference type="GO" id="GO:0044780">
    <property type="term" value="P:bacterial-type flagellum assembly"/>
    <property type="evidence" value="ECO:0007669"/>
    <property type="project" value="TreeGrafter"/>
</dbReference>
<dbReference type="Proteomes" id="UP000244334">
    <property type="component" value="Unassembled WGS sequence"/>
</dbReference>
<name>A0A2T6MNC6_9GAMM</name>
<dbReference type="GO" id="GO:0005886">
    <property type="term" value="C:plasma membrane"/>
    <property type="evidence" value="ECO:0007669"/>
    <property type="project" value="TreeGrafter"/>
</dbReference>
<dbReference type="Pfam" id="PF00771">
    <property type="entry name" value="FHIPEP"/>
    <property type="match status" value="1"/>
</dbReference>
<keyword evidence="3" id="KW-1185">Reference proteome</keyword>
<protein>
    <submittedName>
        <fullName evidence="1">FHIPEP family protein</fullName>
    </submittedName>
</protein>
<evidence type="ECO:0000313" key="2">
    <source>
        <dbReference type="EMBL" id="RAP70525.1"/>
    </source>
</evidence>
<dbReference type="InterPro" id="IPR042193">
    <property type="entry name" value="FHIPEP_3"/>
</dbReference>
<dbReference type="InterPro" id="IPR001712">
    <property type="entry name" value="T3SS_FHIPEP"/>
</dbReference>
<dbReference type="PANTHER" id="PTHR30161:SF1">
    <property type="entry name" value="FLAGELLAR BIOSYNTHESIS PROTEIN FLHA-RELATED"/>
    <property type="match status" value="1"/>
</dbReference>
<dbReference type="AlphaFoldDB" id="A0A2T6MNC6"/>
<organism evidence="1 3">
    <name type="scientific">Candidatus Erwinia dacicola</name>
    <dbReference type="NCBI Taxonomy" id="252393"/>
    <lineage>
        <taxon>Bacteria</taxon>
        <taxon>Pseudomonadati</taxon>
        <taxon>Pseudomonadota</taxon>
        <taxon>Gammaproteobacteria</taxon>
        <taxon>Enterobacterales</taxon>
        <taxon>Erwiniaceae</taxon>
        <taxon>Erwinia</taxon>
    </lineage>
</organism>
<evidence type="ECO:0000313" key="3">
    <source>
        <dbReference type="Proteomes" id="UP000244334"/>
    </source>
</evidence>
<dbReference type="EMBL" id="LJAM02000773">
    <property type="protein sequence ID" value="RAP69437.1"/>
    <property type="molecule type" value="Genomic_DNA"/>
</dbReference>